<protein>
    <recommendedName>
        <fullName evidence="3">DUF1585 domain-containing protein</fullName>
    </recommendedName>
</protein>
<gene>
    <name evidence="1" type="ORF">SAMN06296036_117129</name>
</gene>
<dbReference type="OrthoDB" id="9785394at2"/>
<sequence length="544" mass="60860">MRPFIYILIVLLELPVLGQADYNQALRRAQYLLNGTIPTDDEFTAHAASDTAYRDAVRQMILDDRFYDAVLRYHQRIFGVGLPDEYLEELLNEDIDGKQDKFASITCWRSSGENARFRCTWTSQLEESQGAGCPSSWETATSVFWYPGISAWVCPSVLNTCGHDLSKCFIQYWDENEAKNSELGTTETFDSRFAVINSLSKQAAGIATAVAVENYPYTKILEPGLTAVDGAIAHFYLQDHHFKIDQLNLNPQVLDLIPEVPLTDTRFKLIKAGGDNYARGGVISSFGWLRRYDKHRTRANELYKRLLCRNFTADLPAVFPQDPGNLREAPGCSDCHSVLDPMADFFLAWGEGAEIYEGQATQVDTFFGTCQGSTVQELAGCIQNLPGFGKCTVQNVWEWFMGRGFYNEEEALRDALANYFQTTDYSFRELVYAIATHPAFIEGTRSDAIVTDPLADPPLGEIPTVTVECNETIDYATHIQPLSSTYCENCHSAGSSRQDLTTEAQWQSLGSVALGMMRSGVMPPNPSSSELVQFADNVQCWLEQ</sequence>
<accession>A0A1Y6CBR9</accession>
<dbReference type="AlphaFoldDB" id="A0A1Y6CBR9"/>
<dbReference type="STRING" id="1513793.SAMN06296036_117129"/>
<dbReference type="RefSeq" id="WP_132321974.1">
    <property type="nucleotide sequence ID" value="NZ_FWZT01000017.1"/>
</dbReference>
<evidence type="ECO:0000313" key="1">
    <source>
        <dbReference type="EMBL" id="SMF55515.1"/>
    </source>
</evidence>
<proteinExistence type="predicted"/>
<evidence type="ECO:0008006" key="3">
    <source>
        <dbReference type="Google" id="ProtNLM"/>
    </source>
</evidence>
<dbReference type="Proteomes" id="UP000192907">
    <property type="component" value="Unassembled WGS sequence"/>
</dbReference>
<reference evidence="2" key="1">
    <citation type="submission" date="2017-04" db="EMBL/GenBank/DDBJ databases">
        <authorList>
            <person name="Varghese N."/>
            <person name="Submissions S."/>
        </authorList>
    </citation>
    <scope>NUCLEOTIDE SEQUENCE [LARGE SCALE GENOMIC DNA]</scope>
    <source>
        <strain evidence="2">RKEM611</strain>
    </source>
</reference>
<evidence type="ECO:0000313" key="2">
    <source>
        <dbReference type="Proteomes" id="UP000192907"/>
    </source>
</evidence>
<organism evidence="1 2">
    <name type="scientific">Pseudobacteriovorax antillogorgiicola</name>
    <dbReference type="NCBI Taxonomy" id="1513793"/>
    <lineage>
        <taxon>Bacteria</taxon>
        <taxon>Pseudomonadati</taxon>
        <taxon>Bdellovibrionota</taxon>
        <taxon>Oligoflexia</taxon>
        <taxon>Oligoflexales</taxon>
        <taxon>Pseudobacteriovoracaceae</taxon>
        <taxon>Pseudobacteriovorax</taxon>
    </lineage>
</organism>
<keyword evidence="2" id="KW-1185">Reference proteome</keyword>
<dbReference type="EMBL" id="FWZT01000017">
    <property type="protein sequence ID" value="SMF55515.1"/>
    <property type="molecule type" value="Genomic_DNA"/>
</dbReference>
<name>A0A1Y6CBR9_9BACT</name>